<dbReference type="Proteomes" id="UP000789920">
    <property type="component" value="Unassembled WGS sequence"/>
</dbReference>
<protein>
    <submittedName>
        <fullName evidence="1">36387_t:CDS:1</fullName>
    </submittedName>
</protein>
<evidence type="ECO:0000313" key="2">
    <source>
        <dbReference type="Proteomes" id="UP000789920"/>
    </source>
</evidence>
<reference evidence="1" key="1">
    <citation type="submission" date="2021-06" db="EMBL/GenBank/DDBJ databases">
        <authorList>
            <person name="Kallberg Y."/>
            <person name="Tangrot J."/>
            <person name="Rosling A."/>
        </authorList>
    </citation>
    <scope>NUCLEOTIDE SEQUENCE</scope>
    <source>
        <strain evidence="1">MA461A</strain>
    </source>
</reference>
<organism evidence="1 2">
    <name type="scientific">Racocetra persica</name>
    <dbReference type="NCBI Taxonomy" id="160502"/>
    <lineage>
        <taxon>Eukaryota</taxon>
        <taxon>Fungi</taxon>
        <taxon>Fungi incertae sedis</taxon>
        <taxon>Mucoromycota</taxon>
        <taxon>Glomeromycotina</taxon>
        <taxon>Glomeromycetes</taxon>
        <taxon>Diversisporales</taxon>
        <taxon>Gigasporaceae</taxon>
        <taxon>Racocetra</taxon>
    </lineage>
</organism>
<comment type="caution">
    <text evidence="1">The sequence shown here is derived from an EMBL/GenBank/DDBJ whole genome shotgun (WGS) entry which is preliminary data.</text>
</comment>
<sequence length="96" mass="10688">HAGLQGTSRPTHYHVLLDENAFTPDSLQTLSYNLCYVFARCTRAVSLVPPVYYAHLVCARARFHSRGENWNDTEGTSEESTGSALTFGTVKPELQK</sequence>
<dbReference type="EMBL" id="CAJVQC010139338">
    <property type="protein sequence ID" value="CAG8843669.1"/>
    <property type="molecule type" value="Genomic_DNA"/>
</dbReference>
<proteinExistence type="predicted"/>
<evidence type="ECO:0000313" key="1">
    <source>
        <dbReference type="EMBL" id="CAG8843669.1"/>
    </source>
</evidence>
<feature type="non-terminal residue" evidence="1">
    <location>
        <position position="96"/>
    </location>
</feature>
<name>A0ACA9SLY2_9GLOM</name>
<gene>
    <name evidence="1" type="ORF">RPERSI_LOCUS32870</name>
</gene>
<keyword evidence="2" id="KW-1185">Reference proteome</keyword>
<feature type="non-terminal residue" evidence="1">
    <location>
        <position position="1"/>
    </location>
</feature>
<accession>A0ACA9SLY2</accession>